<feature type="region of interest" description="Disordered" evidence="1">
    <location>
        <begin position="480"/>
        <end position="504"/>
    </location>
</feature>
<evidence type="ECO:0000313" key="2">
    <source>
        <dbReference type="EMBL" id="SIS68540.1"/>
    </source>
</evidence>
<reference evidence="2 3" key="1">
    <citation type="submission" date="2017-01" db="EMBL/GenBank/DDBJ databases">
        <authorList>
            <person name="Mah S.A."/>
            <person name="Swanson W.J."/>
            <person name="Moy G.W."/>
            <person name="Vacquier V.D."/>
        </authorList>
    </citation>
    <scope>NUCLEOTIDE SEQUENCE [LARGE SCALE GENOMIC DNA]</scope>
    <source>
        <strain evidence="2 3">DSM 26375</strain>
    </source>
</reference>
<dbReference type="InterPro" id="IPR049245">
    <property type="entry name" value="DUF6880"/>
</dbReference>
<name>A0A1N7L4D9_9RHOB</name>
<dbReference type="Pfam" id="PF21810">
    <property type="entry name" value="DUF6880"/>
    <property type="match status" value="1"/>
</dbReference>
<dbReference type="STRING" id="1086013.SAMN05421774_101892"/>
<dbReference type="OrthoDB" id="7183688at2"/>
<proteinExistence type="predicted"/>
<protein>
    <submittedName>
        <fullName evidence="2">Uncharacterized protein</fullName>
    </submittedName>
</protein>
<evidence type="ECO:0000313" key="3">
    <source>
        <dbReference type="Proteomes" id="UP000186141"/>
    </source>
</evidence>
<dbReference type="RefSeq" id="WP_076529039.1">
    <property type="nucleotide sequence ID" value="NZ_BMEH01000001.1"/>
</dbReference>
<sequence>MARKPALSTESLTALGAEKLAELVLDEAQANAGFKRRVNAALAGKTGPEAIAKLIDRRLSGLERARAFIDWDKARAFQGDLQGLCDSIVKELCPADADLGASRLIRFIATHDQVFQRVDDSSGKLQDIYWEAIEATGPVSARLSATDLPQFIMVALGETEHGYLKPVAERVVPHLPSEVLAAWDVDLSERIAERDSDEAGQRARERWFHSMTRQWREIRQMIAAASGDLDRLILIETEKPERDRDTLDIARRLLDAERPAEALDWVRRGGPQTHLRPFGIEGEDEDPPDRSPLVRQSELEARILRALDRMPEALALLWDRFRDTLAPALLRAHLKMLPDFEDMEAEERAMTLALEHPDTMAALNFLLAWQRRDLAAQLVVARHAEWQGRDWHILPEVAEQLQHEQPLAASILFRALLDDILGRARSKAYGHGAKYLRQLDLLAAGADADPARPVDFDAHEAYRAKLRTDHGRKSGFWARFGEPLSAPKSEPSWRGRRPLWTSDS</sequence>
<dbReference type="EMBL" id="FTOT01000001">
    <property type="protein sequence ID" value="SIS68540.1"/>
    <property type="molecule type" value="Genomic_DNA"/>
</dbReference>
<accession>A0A1N7L4D9</accession>
<keyword evidence="3" id="KW-1185">Reference proteome</keyword>
<dbReference type="AlphaFoldDB" id="A0A1N7L4D9"/>
<dbReference type="Proteomes" id="UP000186141">
    <property type="component" value="Unassembled WGS sequence"/>
</dbReference>
<gene>
    <name evidence="2" type="ORF">SAMN05421774_101892</name>
</gene>
<organism evidence="2 3">
    <name type="scientific">Gemmobacter megaterium</name>
    <dbReference type="NCBI Taxonomy" id="1086013"/>
    <lineage>
        <taxon>Bacteria</taxon>
        <taxon>Pseudomonadati</taxon>
        <taxon>Pseudomonadota</taxon>
        <taxon>Alphaproteobacteria</taxon>
        <taxon>Rhodobacterales</taxon>
        <taxon>Paracoccaceae</taxon>
        <taxon>Gemmobacter</taxon>
    </lineage>
</organism>
<evidence type="ECO:0000256" key="1">
    <source>
        <dbReference type="SAM" id="MobiDB-lite"/>
    </source>
</evidence>